<reference evidence="1 2" key="1">
    <citation type="journal article" date="2020" name="ISME J.">
        <title>Uncovering the hidden diversity of litter-decomposition mechanisms in mushroom-forming fungi.</title>
        <authorList>
            <person name="Floudas D."/>
            <person name="Bentzer J."/>
            <person name="Ahren D."/>
            <person name="Johansson T."/>
            <person name="Persson P."/>
            <person name="Tunlid A."/>
        </authorList>
    </citation>
    <scope>NUCLEOTIDE SEQUENCE [LARGE SCALE GENOMIC DNA]</scope>
    <source>
        <strain evidence="1 2">CBS 661.87</strain>
    </source>
</reference>
<gene>
    <name evidence="1" type="ORF">D9615_002404</name>
</gene>
<evidence type="ECO:0000313" key="1">
    <source>
        <dbReference type="EMBL" id="KAF5386022.1"/>
    </source>
</evidence>
<sequence>MSSRDLDGPELSTSRIKRLLRPLRSRCSSLASFANSRTHQTFKLTSYASRRGGSSEENLEPPPLHILHPPGSLGLHKDVDKNQVEMARRVYAVRDCFRDIVVNTARRTGETTQGNQLPPRVISLAAICSIVVGDNMECNLSLDDSKEDSDEELANLVDSLYDSIPLEYRRWAVLSHALSLILNSTVHHPTLLIALLELTLDHKMFYESQTLLRYVLSLALGTASSKFPPICHPAHATFLFDLFKRWTAGGLSELVFFQICLQVLETVQSHDAWTCKAVHNLAQIMYGRNFASFLGLIRAFSDFGFNSALRIGHREPAADNATYQKAINSRFHMWLKMSFEQCPTNPTMAASESAEHSHAMGEMLLAAFATSPVVPDSLTADIRGLLLCLATCWLASQTHSSVKARLVDHLREALPQASTFTPLVTKVFSRSDERLDTLRETIEDLASTLRSCGLLQLEASLWACALRHIELPAHESQLTNRNGITRIQSYRHELIGLVDDAEHRCLGLRVLDLPHAVSLQKTGHPPFSLSSEYNLDGAWEWEALVGCWIRRREDPMSDRKKRKLAHVQHHTAHARRIHPSPFSMGPKTPKSSVSFARLRVGTDSGPIHLENVKDTYNDSEIGCPLRSTSHNFSSLLSDAFTKRETLHPFQRMCIRFRSETPPRAVHYPEYQGQQVNDDDYQHTMPFSDDSLNLFACASSSPIRP</sequence>
<proteinExistence type="predicted"/>
<name>A0A8H5HMG8_9AGAR</name>
<dbReference type="Proteomes" id="UP000565441">
    <property type="component" value="Unassembled WGS sequence"/>
</dbReference>
<comment type="caution">
    <text evidence="1">The sequence shown here is derived from an EMBL/GenBank/DDBJ whole genome shotgun (WGS) entry which is preliminary data.</text>
</comment>
<dbReference type="EMBL" id="JAACJP010000003">
    <property type="protein sequence ID" value="KAF5386022.1"/>
    <property type="molecule type" value="Genomic_DNA"/>
</dbReference>
<dbReference type="AlphaFoldDB" id="A0A8H5HMG8"/>
<keyword evidence="2" id="KW-1185">Reference proteome</keyword>
<evidence type="ECO:0000313" key="2">
    <source>
        <dbReference type="Proteomes" id="UP000565441"/>
    </source>
</evidence>
<organism evidence="1 2">
    <name type="scientific">Tricholomella constricta</name>
    <dbReference type="NCBI Taxonomy" id="117010"/>
    <lineage>
        <taxon>Eukaryota</taxon>
        <taxon>Fungi</taxon>
        <taxon>Dikarya</taxon>
        <taxon>Basidiomycota</taxon>
        <taxon>Agaricomycotina</taxon>
        <taxon>Agaricomycetes</taxon>
        <taxon>Agaricomycetidae</taxon>
        <taxon>Agaricales</taxon>
        <taxon>Tricholomatineae</taxon>
        <taxon>Lyophyllaceae</taxon>
        <taxon>Tricholomella</taxon>
    </lineage>
</organism>
<protein>
    <submittedName>
        <fullName evidence="1">Uncharacterized protein</fullName>
    </submittedName>
</protein>
<accession>A0A8H5HMG8</accession>
<dbReference type="OrthoDB" id="3158032at2759"/>